<dbReference type="InterPro" id="IPR027417">
    <property type="entry name" value="P-loop_NTPase"/>
</dbReference>
<dbReference type="Gene3D" id="3.40.50.300">
    <property type="entry name" value="P-loop containing nucleotide triphosphate hydrolases"/>
    <property type="match status" value="1"/>
</dbReference>
<keyword evidence="5" id="KW-1185">Reference proteome</keyword>
<comment type="similarity">
    <text evidence="1">Belongs to the sulfotransferase 1 family.</text>
</comment>
<reference evidence="4 5" key="1">
    <citation type="journal article" date="2014" name="Genome Announc.">
        <title>Draft Genome Sequence of Streptomyces roseochromogenes subsp. oscitans DS 12.976, Producer of the Aminocoumarin Antibiotic Clorobiocin.</title>
        <authorList>
            <person name="Ruckert C."/>
            <person name="Kalinowski J."/>
            <person name="Heide L."/>
            <person name="Apel A.K."/>
        </authorList>
    </citation>
    <scope>NUCLEOTIDE SEQUENCE [LARGE SCALE GENOMIC DNA]</scope>
    <source>
        <strain evidence="4 5">DS 12.976</strain>
    </source>
</reference>
<feature type="domain" description="Sulfotransferase" evidence="3">
    <location>
        <begin position="14"/>
        <end position="249"/>
    </location>
</feature>
<comment type="caution">
    <text evidence="4">The sequence shown here is derived from an EMBL/GenBank/DDBJ whole genome shotgun (WGS) entry which is preliminary data.</text>
</comment>
<dbReference type="InterPro" id="IPR000863">
    <property type="entry name" value="Sulfotransferase_dom"/>
</dbReference>
<organism evidence="4 5">
    <name type="scientific">Streptomyces roseochromogenus subsp. oscitans DS 12.976</name>
    <dbReference type="NCBI Taxonomy" id="1352936"/>
    <lineage>
        <taxon>Bacteria</taxon>
        <taxon>Bacillati</taxon>
        <taxon>Actinomycetota</taxon>
        <taxon>Actinomycetes</taxon>
        <taxon>Kitasatosporales</taxon>
        <taxon>Streptomycetaceae</taxon>
        <taxon>Streptomyces</taxon>
    </lineage>
</organism>
<dbReference type="HOGENOM" id="CLU_027239_4_0_11"/>
<evidence type="ECO:0000256" key="2">
    <source>
        <dbReference type="ARBA" id="ARBA00022679"/>
    </source>
</evidence>
<dbReference type="RefSeq" id="WP_023544141.1">
    <property type="nucleotide sequence ID" value="NZ_CM002285.1"/>
</dbReference>
<evidence type="ECO:0000259" key="3">
    <source>
        <dbReference type="Pfam" id="PF00685"/>
    </source>
</evidence>
<dbReference type="EMBL" id="AWQX01000005">
    <property type="protein sequence ID" value="EST36757.1"/>
    <property type="molecule type" value="Genomic_DNA"/>
</dbReference>
<evidence type="ECO:0000313" key="5">
    <source>
        <dbReference type="Proteomes" id="UP000017984"/>
    </source>
</evidence>
<dbReference type="Proteomes" id="UP000017984">
    <property type="component" value="Chromosome"/>
</dbReference>
<dbReference type="SUPFAM" id="SSF52540">
    <property type="entry name" value="P-loop containing nucleoside triphosphate hydrolases"/>
    <property type="match status" value="1"/>
</dbReference>
<proteinExistence type="inferred from homology"/>
<name>V6KXB4_STRRC</name>
<dbReference type="OrthoDB" id="9804504at2"/>
<sequence length="273" mass="30680">MSTTKSPTGDDAEGDVYVISFPKCGRTWLRVMMAKAISVAHGIPMGVCQDLNLSDFSNITPSIPRIVFRHDDRVEWRKPSELSRDKSYYRNRKVVFLLRDIRDVAVSHYFQRTLRDGNPFTGGLDEYLTEEEGSVKTCLAFWNIWHAHQDVPGSFLLTSYEQLTADTHGELGRVLSFCGLPTVDEVLGQAVEFASFTSMHSMEESDALGTWRLRPSTPGDPESYKTRRGVVGGFRDYLTSEQTRYVHSLVCQYLAPQWRSAALAADGPVCPPS</sequence>
<accession>V6KXB4</accession>
<evidence type="ECO:0000313" key="4">
    <source>
        <dbReference type="EMBL" id="EST36757.1"/>
    </source>
</evidence>
<gene>
    <name evidence="4" type="ORF">M878_00510</name>
</gene>
<dbReference type="STRING" id="1352936.M878_00510"/>
<dbReference type="PATRIC" id="fig|1352936.5.peg.128"/>
<dbReference type="GO" id="GO:0008146">
    <property type="term" value="F:sulfotransferase activity"/>
    <property type="evidence" value="ECO:0007669"/>
    <property type="project" value="InterPro"/>
</dbReference>
<keyword evidence="2" id="KW-0808">Transferase</keyword>
<evidence type="ECO:0000256" key="1">
    <source>
        <dbReference type="ARBA" id="ARBA00005771"/>
    </source>
</evidence>
<dbReference type="Pfam" id="PF00685">
    <property type="entry name" value="Sulfotransfer_1"/>
    <property type="match status" value="1"/>
</dbReference>
<dbReference type="PANTHER" id="PTHR11783">
    <property type="entry name" value="SULFOTRANSFERASE SULT"/>
    <property type="match status" value="1"/>
</dbReference>
<dbReference type="AlphaFoldDB" id="V6KXB4"/>
<protein>
    <recommendedName>
        <fullName evidence="3">Sulfotransferase domain-containing protein</fullName>
    </recommendedName>
</protein>